<keyword evidence="3" id="KW-0547">Nucleotide-binding</keyword>
<dbReference type="CDD" id="cd00192">
    <property type="entry name" value="PTKc"/>
    <property type="match status" value="1"/>
</dbReference>
<evidence type="ECO:0000313" key="11">
    <source>
        <dbReference type="Proteomes" id="UP000286415"/>
    </source>
</evidence>
<keyword evidence="8" id="KW-1133">Transmembrane helix</keyword>
<sequence>MRNSRYMQEQRIQWYPIVYDELTKEERERGLICETAETDGVCLWVSQFSPDLIDAERSYGRGKCIVPFDAVINGERNPDTICRLVSRERTYLVNASVYKTQPPGQLHPTSTVSTLFDRACMQPVISLAGVHRMQLLQPWFCTSSGGVQFSSFWPVFFKHLCKSSTSISCAAWADPLPKVSILFNGRPLSSLDATHGIHLRGLNLTIWPEQLLSRAINNSDSKNVAVISCIADSKHGQNSQHHVLFRPENCDQLSDEDQRSMVVSLRSPQISRTDYFNPTNIQLENWPKFFIKQQWPDDDPGNPSFVGWFVSNDSRTPESVRLCTKDSKSSVPCPSLNHTEFRATQLLTDARSWMQYPYRLGVACYAQKGCVYQTFYYKPSSGYSAAGSLVCLMLLVIFILAVCSVKTIRKAIWKKVRVRWKLGWRTTVWKVFEDDAKEEWSFSQSEVLVKQKPIPKHLHHPKAWLYNNSPRDYFDGSRFCPNCRQSHTSVSYENLHTRVNLSDFGRDERRYTVSLPSLTGEGDDDRTHSQQRKSTKWGKLIDSVWEINPHHIHVSHLLGQGGFGRVMRAKLRLPTADDKDLACTRLRQHITSIVGSHSKPQNNNNNWMWVAIKEILSPDVTVGDMSDHSLDQHKHIADPRSDTCSSNSLCHYAEIISSDAGQTGGKPANLSRVGRGPNNADPKRFQPNHRRQPFTRKNDVFEAELAVMKSSGIHCNVVRFFGTCYLPVFGSVLVIEYCPYGNLRTYLRALRCNLTQNQAEMPQLQQQLNTYVFQIAEGMRYLSSRNIIHRDLAARNILLGSNWVCKISDFGLSRVLETSSDYYLRDRGALPMKWLAPEVLESKRFSKKSDVWSYGVLLWEIYTLGGTPYTHFTLEQVRNIVQHGYRMSKPPLCPQYIGALMQETWSSMPQDRPDFAQIVQRLSNFLQAQ</sequence>
<dbReference type="PROSITE" id="PS00109">
    <property type="entry name" value="PROTEIN_KINASE_TYR"/>
    <property type="match status" value="1"/>
</dbReference>
<dbReference type="SUPFAM" id="SSF56112">
    <property type="entry name" value="Protein kinase-like (PK-like)"/>
    <property type="match status" value="1"/>
</dbReference>
<dbReference type="PROSITE" id="PS50011">
    <property type="entry name" value="PROTEIN_KINASE_DOM"/>
    <property type="match status" value="1"/>
</dbReference>
<evidence type="ECO:0000256" key="6">
    <source>
        <dbReference type="ARBA" id="ARBA00023137"/>
    </source>
</evidence>
<name>A0A8T1MFL8_CLOSI</name>
<dbReference type="Proteomes" id="UP000286415">
    <property type="component" value="Unassembled WGS sequence"/>
</dbReference>
<dbReference type="EMBL" id="NIRI02000042">
    <property type="protein sequence ID" value="KAG5447799.1"/>
    <property type="molecule type" value="Genomic_DNA"/>
</dbReference>
<dbReference type="OrthoDB" id="5984265at2759"/>
<dbReference type="InterPro" id="IPR000719">
    <property type="entry name" value="Prot_kinase_dom"/>
</dbReference>
<dbReference type="Pfam" id="PF07714">
    <property type="entry name" value="PK_Tyr_Ser-Thr"/>
    <property type="match status" value="1"/>
</dbReference>
<keyword evidence="5" id="KW-0067">ATP-binding</keyword>
<keyword evidence="2" id="KW-0808">Transferase</keyword>
<keyword evidence="4" id="KW-0418">Kinase</keyword>
<dbReference type="GO" id="GO:0043235">
    <property type="term" value="C:receptor complex"/>
    <property type="evidence" value="ECO:0007669"/>
    <property type="project" value="TreeGrafter"/>
</dbReference>
<dbReference type="PANTHER" id="PTHR24416:SF611">
    <property type="entry name" value="TYROSINE-PROTEIN KINASE TRANSMEMBRANE RECEPTOR ROR"/>
    <property type="match status" value="1"/>
</dbReference>
<protein>
    <submittedName>
        <fullName evidence="10">Fibroblast growth factor receptor 1, variant 2</fullName>
    </submittedName>
</protein>
<organism evidence="10 11">
    <name type="scientific">Clonorchis sinensis</name>
    <name type="common">Chinese liver fluke</name>
    <dbReference type="NCBI Taxonomy" id="79923"/>
    <lineage>
        <taxon>Eukaryota</taxon>
        <taxon>Metazoa</taxon>
        <taxon>Spiralia</taxon>
        <taxon>Lophotrochozoa</taxon>
        <taxon>Platyhelminthes</taxon>
        <taxon>Trematoda</taxon>
        <taxon>Digenea</taxon>
        <taxon>Opisthorchiida</taxon>
        <taxon>Opisthorchiata</taxon>
        <taxon>Opisthorchiidae</taxon>
        <taxon>Clonorchis</taxon>
    </lineage>
</organism>
<keyword evidence="8" id="KW-0812">Transmembrane</keyword>
<reference evidence="10 11" key="2">
    <citation type="journal article" date="2021" name="Genomics">
        <title>High-quality reference genome for Clonorchis sinensis.</title>
        <authorList>
            <person name="Young N.D."/>
            <person name="Stroehlein A.J."/>
            <person name="Kinkar L."/>
            <person name="Wang T."/>
            <person name="Sohn W.M."/>
            <person name="Chang B.C.H."/>
            <person name="Kaur P."/>
            <person name="Weisz D."/>
            <person name="Dudchenko O."/>
            <person name="Aiden E.L."/>
            <person name="Korhonen P.K."/>
            <person name="Gasser R.B."/>
        </authorList>
    </citation>
    <scope>NUCLEOTIDE SEQUENCE [LARGE SCALE GENOMIC DNA]</scope>
    <source>
        <strain evidence="10">Cs-k2</strain>
    </source>
</reference>
<dbReference type="GO" id="GO:0004714">
    <property type="term" value="F:transmembrane receptor protein tyrosine kinase activity"/>
    <property type="evidence" value="ECO:0007669"/>
    <property type="project" value="TreeGrafter"/>
</dbReference>
<accession>A0A8T1MFL8</accession>
<feature type="domain" description="Protein kinase" evidence="9">
    <location>
        <begin position="552"/>
        <end position="926"/>
    </location>
</feature>
<evidence type="ECO:0000256" key="7">
    <source>
        <dbReference type="SAM" id="MobiDB-lite"/>
    </source>
</evidence>
<keyword evidence="1" id="KW-0597">Phosphoprotein</keyword>
<dbReference type="FunFam" id="1.10.510.10:FF:000554">
    <property type="entry name" value="Predicted protein"/>
    <property type="match status" value="1"/>
</dbReference>
<dbReference type="PRINTS" id="PR00109">
    <property type="entry name" value="TYRKINASE"/>
</dbReference>
<dbReference type="SMART" id="SM00219">
    <property type="entry name" value="TyrKc"/>
    <property type="match status" value="1"/>
</dbReference>
<feature type="transmembrane region" description="Helical" evidence="8">
    <location>
        <begin position="383"/>
        <end position="405"/>
    </location>
</feature>
<evidence type="ECO:0000256" key="2">
    <source>
        <dbReference type="ARBA" id="ARBA00022679"/>
    </source>
</evidence>
<dbReference type="InterPro" id="IPR011009">
    <property type="entry name" value="Kinase-like_dom_sf"/>
</dbReference>
<reference evidence="10 11" key="1">
    <citation type="journal article" date="2018" name="Biotechnol. Adv.">
        <title>Improved genomic resources and new bioinformatic workflow for the carcinogenic parasite Clonorchis sinensis: Biotechnological implications.</title>
        <authorList>
            <person name="Wang D."/>
            <person name="Korhonen P.K."/>
            <person name="Gasser R.B."/>
            <person name="Young N.D."/>
        </authorList>
    </citation>
    <scope>NUCLEOTIDE SEQUENCE [LARGE SCALE GENOMIC DNA]</scope>
    <source>
        <strain evidence="10">Cs-k2</strain>
    </source>
</reference>
<evidence type="ECO:0000256" key="3">
    <source>
        <dbReference type="ARBA" id="ARBA00022741"/>
    </source>
</evidence>
<gene>
    <name evidence="10" type="ORF">CSKR_106837</name>
</gene>
<feature type="region of interest" description="Disordered" evidence="7">
    <location>
        <begin position="515"/>
        <end position="534"/>
    </location>
</feature>
<evidence type="ECO:0000256" key="5">
    <source>
        <dbReference type="ARBA" id="ARBA00022840"/>
    </source>
</evidence>
<evidence type="ECO:0000259" key="9">
    <source>
        <dbReference type="PROSITE" id="PS50011"/>
    </source>
</evidence>
<dbReference type="InterPro" id="IPR050122">
    <property type="entry name" value="RTK"/>
</dbReference>
<dbReference type="GO" id="GO:0005886">
    <property type="term" value="C:plasma membrane"/>
    <property type="evidence" value="ECO:0007669"/>
    <property type="project" value="TreeGrafter"/>
</dbReference>
<evidence type="ECO:0000256" key="1">
    <source>
        <dbReference type="ARBA" id="ARBA00022553"/>
    </source>
</evidence>
<proteinExistence type="predicted"/>
<keyword evidence="11" id="KW-1185">Reference proteome</keyword>
<dbReference type="InterPro" id="IPR001245">
    <property type="entry name" value="Ser-Thr/Tyr_kinase_cat_dom"/>
</dbReference>
<evidence type="ECO:0000256" key="8">
    <source>
        <dbReference type="SAM" id="Phobius"/>
    </source>
</evidence>
<dbReference type="PANTHER" id="PTHR24416">
    <property type="entry name" value="TYROSINE-PROTEIN KINASE RECEPTOR"/>
    <property type="match status" value="1"/>
</dbReference>
<evidence type="ECO:0000256" key="4">
    <source>
        <dbReference type="ARBA" id="ARBA00022777"/>
    </source>
</evidence>
<dbReference type="InterPro" id="IPR020635">
    <property type="entry name" value="Tyr_kinase_cat_dom"/>
</dbReference>
<dbReference type="InterPro" id="IPR008266">
    <property type="entry name" value="Tyr_kinase_AS"/>
</dbReference>
<dbReference type="Gene3D" id="1.10.510.10">
    <property type="entry name" value="Transferase(Phosphotransferase) domain 1"/>
    <property type="match status" value="1"/>
</dbReference>
<dbReference type="GO" id="GO:0007169">
    <property type="term" value="P:cell surface receptor protein tyrosine kinase signaling pathway"/>
    <property type="evidence" value="ECO:0007669"/>
    <property type="project" value="TreeGrafter"/>
</dbReference>
<keyword evidence="8" id="KW-0472">Membrane</keyword>
<evidence type="ECO:0000313" key="10">
    <source>
        <dbReference type="EMBL" id="KAG5447799.1"/>
    </source>
</evidence>
<comment type="caution">
    <text evidence="10">The sequence shown here is derived from an EMBL/GenBank/DDBJ whole genome shotgun (WGS) entry which is preliminary data.</text>
</comment>
<keyword evidence="10" id="KW-0675">Receptor</keyword>
<feature type="region of interest" description="Disordered" evidence="7">
    <location>
        <begin position="661"/>
        <end position="693"/>
    </location>
</feature>
<keyword evidence="6" id="KW-0829">Tyrosine-protein kinase</keyword>
<dbReference type="GO" id="GO:0005524">
    <property type="term" value="F:ATP binding"/>
    <property type="evidence" value="ECO:0007669"/>
    <property type="project" value="UniProtKB-KW"/>
</dbReference>
<dbReference type="AlphaFoldDB" id="A0A8T1MFL8"/>